<feature type="compositionally biased region" description="Basic and acidic residues" evidence="1">
    <location>
        <begin position="218"/>
        <end position="227"/>
    </location>
</feature>
<dbReference type="GO" id="GO:0009786">
    <property type="term" value="P:regulation of asymmetric cell division"/>
    <property type="evidence" value="ECO:0007669"/>
    <property type="project" value="InterPro"/>
</dbReference>
<dbReference type="PANTHER" id="PTHR33914">
    <property type="entry name" value="18S PRE-RIBOSOMAL ASSEMBLY PROTEIN GAR2-LIKE PROTEIN"/>
    <property type="match status" value="1"/>
</dbReference>
<name>A0A540LGJ5_MALBA</name>
<evidence type="ECO:0000256" key="1">
    <source>
        <dbReference type="SAM" id="MobiDB-lite"/>
    </source>
</evidence>
<dbReference type="STRING" id="106549.A0A540LGJ5"/>
<proteinExistence type="predicted"/>
<accession>A0A540LGJ5</accession>
<reference evidence="2 3" key="1">
    <citation type="journal article" date="2019" name="G3 (Bethesda)">
        <title>Sequencing of a Wild Apple (Malus baccata) Genome Unravels the Differences Between Cultivated and Wild Apple Species Regarding Disease Resistance and Cold Tolerance.</title>
        <authorList>
            <person name="Chen X."/>
        </authorList>
    </citation>
    <scope>NUCLEOTIDE SEQUENCE [LARGE SCALE GENOMIC DNA]</scope>
    <source>
        <strain evidence="3">cv. Shandingzi</strain>
        <tissue evidence="2">Leaves</tissue>
    </source>
</reference>
<dbReference type="AlphaFoldDB" id="A0A540LGJ5"/>
<feature type="region of interest" description="Disordered" evidence="1">
    <location>
        <begin position="199"/>
        <end position="227"/>
    </location>
</feature>
<dbReference type="InterPro" id="IPR040378">
    <property type="entry name" value="BASL"/>
</dbReference>
<feature type="region of interest" description="Disordered" evidence="1">
    <location>
        <begin position="263"/>
        <end position="293"/>
    </location>
</feature>
<feature type="compositionally biased region" description="Polar residues" evidence="1">
    <location>
        <begin position="267"/>
        <end position="284"/>
    </location>
</feature>
<evidence type="ECO:0000313" key="2">
    <source>
        <dbReference type="EMBL" id="TQD85607.1"/>
    </source>
</evidence>
<feature type="region of interest" description="Disordered" evidence="1">
    <location>
        <begin position="312"/>
        <end position="331"/>
    </location>
</feature>
<gene>
    <name evidence="2" type="ORF">C1H46_028781</name>
</gene>
<dbReference type="EMBL" id="VIEB01000589">
    <property type="protein sequence ID" value="TQD85607.1"/>
    <property type="molecule type" value="Genomic_DNA"/>
</dbReference>
<sequence length="515" mass="56965">MQSSTEEPAWDSSGMVERILHQPSNSCTGRGRIVKSGLFGEGSDEMFNRESMDGHSTAVFQPVYKSFKFKNSEATKGLKVMKSTSSNDDDDNLFISDLLSQDSKAVLKPHPDDSQNMHATRDAVTASDCAAWTNSTRTAAVDYDLPELVAFLQGSSNYQFFKDIGIDKEVRCEDKCFVEHCESYHSSFSCILDPDPYSEGESIRESLDSESSTSTDENDGKKDDLSNDHSIKKIISKKVILVRQGTSNAALAANSMGRSITKAIGDNSRTSNASLKGDLENTSGAKFHAPETENLLRHDSLKDRMSDSIAESCQRHQHCRGESSSSASELPSGSFSYLGGIPGLGSISHRSSSSTTSSESFAFPILSSEWNGSPARMGSADVRQLHQHRHWLYLCPPLTSFPHHLTPYFSLNSPQRYSSGFPGAAPTTSSTSASSLPPLKPLFFHPLHRRHRVRLDPHPPPHLRAPCRHLQLKLLLHVTRHEEGPHHHWWCSPAVIELEDHEITALPYDDQQQQS</sequence>
<dbReference type="PANTHER" id="PTHR33914:SF15">
    <property type="entry name" value="PROTEIN WAVE"/>
    <property type="match status" value="1"/>
</dbReference>
<organism evidence="2 3">
    <name type="scientific">Malus baccata</name>
    <name type="common">Siberian crab apple</name>
    <name type="synonym">Pyrus baccata</name>
    <dbReference type="NCBI Taxonomy" id="106549"/>
    <lineage>
        <taxon>Eukaryota</taxon>
        <taxon>Viridiplantae</taxon>
        <taxon>Streptophyta</taxon>
        <taxon>Embryophyta</taxon>
        <taxon>Tracheophyta</taxon>
        <taxon>Spermatophyta</taxon>
        <taxon>Magnoliopsida</taxon>
        <taxon>eudicotyledons</taxon>
        <taxon>Gunneridae</taxon>
        <taxon>Pentapetalae</taxon>
        <taxon>rosids</taxon>
        <taxon>fabids</taxon>
        <taxon>Rosales</taxon>
        <taxon>Rosaceae</taxon>
        <taxon>Amygdaloideae</taxon>
        <taxon>Maleae</taxon>
        <taxon>Malus</taxon>
    </lineage>
</organism>
<evidence type="ECO:0000313" key="3">
    <source>
        <dbReference type="Proteomes" id="UP000315295"/>
    </source>
</evidence>
<dbReference type="Proteomes" id="UP000315295">
    <property type="component" value="Unassembled WGS sequence"/>
</dbReference>
<protein>
    <submittedName>
        <fullName evidence="2">Uncharacterized protein</fullName>
    </submittedName>
</protein>
<comment type="caution">
    <text evidence="2">The sequence shown here is derived from an EMBL/GenBank/DDBJ whole genome shotgun (WGS) entry which is preliminary data.</text>
</comment>
<keyword evidence="3" id="KW-1185">Reference proteome</keyword>